<feature type="compositionally biased region" description="Basic residues" evidence="4">
    <location>
        <begin position="238"/>
        <end position="249"/>
    </location>
</feature>
<dbReference type="CDD" id="cd06529">
    <property type="entry name" value="S24_LexA-like"/>
    <property type="match status" value="1"/>
</dbReference>
<keyword evidence="3" id="KW-0804">Transcription</keyword>
<dbReference type="Proteomes" id="UP000183076">
    <property type="component" value="Unassembled WGS sequence"/>
</dbReference>
<protein>
    <submittedName>
        <fullName evidence="6">Peptidase S24-like</fullName>
    </submittedName>
</protein>
<evidence type="ECO:0000256" key="3">
    <source>
        <dbReference type="ARBA" id="ARBA00023163"/>
    </source>
</evidence>
<sequence>MDFEKKSFEKIIADRLEELGTNAFAVEQSANLTKDAIRSVIRPDSKRSLPRIDKALKICEALGLELYIGPPRSSNEPDHISSHRKVELFQDFAFVERFDVSLSAGPGTSGENAQQLAPVAFRRDWMIERGLVAEKCVVCSVRGNSMEPMLFDGDLVLLDRRQTDVRDGQIYGVVDIEGDTRIKRIELIDDGLLLRSENPDCRTELRHGDDANRVRIIGSLAWSGHSYDTSRQTPSRQTPRRRTMKHEWI</sequence>
<feature type="domain" description="Peptidase S24/S26A/S26B/S26C" evidence="5">
    <location>
        <begin position="119"/>
        <end position="219"/>
    </location>
</feature>
<dbReference type="GeneID" id="94021250"/>
<evidence type="ECO:0000313" key="6">
    <source>
        <dbReference type="EMBL" id="SDW74768.1"/>
    </source>
</evidence>
<keyword evidence="2" id="KW-0238">DNA-binding</keyword>
<dbReference type="PANTHER" id="PTHR40661:SF3">
    <property type="entry name" value="FELS-1 PROPHAGE TRANSCRIPTIONAL REGULATOR"/>
    <property type="match status" value="1"/>
</dbReference>
<dbReference type="InterPro" id="IPR039418">
    <property type="entry name" value="LexA-like"/>
</dbReference>
<accession>A0A1H2W2E4</accession>
<evidence type="ECO:0000256" key="4">
    <source>
        <dbReference type="SAM" id="MobiDB-lite"/>
    </source>
</evidence>
<name>A0A1H2W2E4_9RHOB</name>
<evidence type="ECO:0000256" key="1">
    <source>
        <dbReference type="ARBA" id="ARBA00023015"/>
    </source>
</evidence>
<dbReference type="Gene3D" id="2.10.109.10">
    <property type="entry name" value="Umud Fragment, subunit A"/>
    <property type="match status" value="1"/>
</dbReference>
<dbReference type="AlphaFoldDB" id="A0A1H2W2E4"/>
<keyword evidence="1" id="KW-0805">Transcription regulation</keyword>
<reference evidence="7" key="1">
    <citation type="submission" date="2016-10" db="EMBL/GenBank/DDBJ databases">
        <authorList>
            <person name="Varghese N."/>
            <person name="Submissions S."/>
        </authorList>
    </citation>
    <scope>NUCLEOTIDE SEQUENCE [LARGE SCALE GENOMIC DNA]</scope>
    <source>
        <strain evidence="7">DSM 10014</strain>
    </source>
</reference>
<evidence type="ECO:0000313" key="7">
    <source>
        <dbReference type="Proteomes" id="UP000183076"/>
    </source>
</evidence>
<dbReference type="Pfam" id="PF00717">
    <property type="entry name" value="Peptidase_S24"/>
    <property type="match status" value="1"/>
</dbReference>
<organism evidence="6 7">
    <name type="scientific">Sulfitobacter pontiacus</name>
    <dbReference type="NCBI Taxonomy" id="60137"/>
    <lineage>
        <taxon>Bacteria</taxon>
        <taxon>Pseudomonadati</taxon>
        <taxon>Pseudomonadota</taxon>
        <taxon>Alphaproteobacteria</taxon>
        <taxon>Rhodobacterales</taxon>
        <taxon>Roseobacteraceae</taxon>
        <taxon>Sulfitobacter</taxon>
    </lineage>
</organism>
<dbReference type="GO" id="GO:0003677">
    <property type="term" value="F:DNA binding"/>
    <property type="evidence" value="ECO:0007669"/>
    <property type="project" value="UniProtKB-KW"/>
</dbReference>
<dbReference type="STRING" id="60137.SAMN04488041_103132"/>
<dbReference type="EMBL" id="FNNB01000003">
    <property type="protein sequence ID" value="SDW74768.1"/>
    <property type="molecule type" value="Genomic_DNA"/>
</dbReference>
<dbReference type="InterPro" id="IPR015927">
    <property type="entry name" value="Peptidase_S24_S26A/B/C"/>
</dbReference>
<gene>
    <name evidence="6" type="ORF">SAMN04488041_103132</name>
</gene>
<proteinExistence type="predicted"/>
<feature type="region of interest" description="Disordered" evidence="4">
    <location>
        <begin position="225"/>
        <end position="249"/>
    </location>
</feature>
<dbReference type="InterPro" id="IPR036286">
    <property type="entry name" value="LexA/Signal_pep-like_sf"/>
</dbReference>
<evidence type="ECO:0000256" key="2">
    <source>
        <dbReference type="ARBA" id="ARBA00023125"/>
    </source>
</evidence>
<dbReference type="RefSeq" id="WP_074635288.1">
    <property type="nucleotide sequence ID" value="NZ_CP160849.1"/>
</dbReference>
<dbReference type="SUPFAM" id="SSF51306">
    <property type="entry name" value="LexA/Signal peptidase"/>
    <property type="match status" value="1"/>
</dbReference>
<dbReference type="PANTHER" id="PTHR40661">
    <property type="match status" value="1"/>
</dbReference>
<evidence type="ECO:0000259" key="5">
    <source>
        <dbReference type="Pfam" id="PF00717"/>
    </source>
</evidence>